<protein>
    <recommendedName>
        <fullName evidence="9">Lipoprotein signal peptidase</fullName>
        <ecNumber evidence="9">3.4.23.36</ecNumber>
    </recommendedName>
    <alternativeName>
        <fullName evidence="9">Prolipoprotein signal peptidase</fullName>
    </alternativeName>
    <alternativeName>
        <fullName evidence="9">Signal peptidase II</fullName>
        <shortName evidence="9">SPase II</shortName>
    </alternativeName>
</protein>
<keyword evidence="13" id="KW-1185">Reference proteome</keyword>
<keyword evidence="8 9" id="KW-0472">Membrane</keyword>
<dbReference type="EMBL" id="CP001085">
    <property type="protein sequence ID" value="ADD79745.1"/>
    <property type="molecule type" value="Genomic_DNA"/>
</dbReference>
<feature type="transmembrane region" description="Helical" evidence="9">
    <location>
        <begin position="71"/>
        <end position="95"/>
    </location>
</feature>
<keyword evidence="2 9" id="KW-1003">Cell membrane</keyword>
<evidence type="ECO:0000256" key="9">
    <source>
        <dbReference type="HAMAP-Rule" id="MF_00161"/>
    </source>
</evidence>
<dbReference type="NCBIfam" id="TIGR00077">
    <property type="entry name" value="lspA"/>
    <property type="match status" value="1"/>
</dbReference>
<reference evidence="12" key="1">
    <citation type="submission" date="2008-05" db="EMBL/GenBank/DDBJ databases">
        <title>Genome sequence of Riesia pediculicola USDA.</title>
        <authorList>
            <person name="Kirkness E.F."/>
        </authorList>
    </citation>
    <scope>NUCLEOTIDE SEQUENCE [LARGE SCALE GENOMIC DNA]</scope>
    <source>
        <strain evidence="12">USDA</strain>
    </source>
</reference>
<dbReference type="RefSeq" id="WP_013087730.1">
    <property type="nucleotide sequence ID" value="NC_014109.1"/>
</dbReference>
<proteinExistence type="inferred from homology"/>
<sequence>MEKWRLENLYEFQEKINFFFFFLFFMDRFTKLFFLNIDGSSKSIYLNRFLNLEYVRNYGIAFGLVSNESNFFYFLIFFVGLLTLYVLIFLISVGYNDKDRYLCYFMILAGAFGNLIDRLIYGYIIDFIDLHVGRYHFPTFNTADFSIFLGEIFLILRIFFKKGSNAFKDKKK</sequence>
<comment type="function">
    <text evidence="9 10">This protein specifically catalyzes the removal of signal peptides from prolipoproteins.</text>
</comment>
<keyword evidence="7 9" id="KW-1133">Transmembrane helix</keyword>
<feature type="active site" evidence="9">
    <location>
        <position position="144"/>
    </location>
</feature>
<dbReference type="PANTHER" id="PTHR33695">
    <property type="entry name" value="LIPOPROTEIN SIGNAL PEPTIDASE"/>
    <property type="match status" value="1"/>
</dbReference>
<dbReference type="Proteomes" id="UP000001700">
    <property type="component" value="Chromosome"/>
</dbReference>
<keyword evidence="3 9" id="KW-0645">Protease</keyword>
<organism evidence="12 13">
    <name type="scientific">Riesia pediculicola (strain USDA)</name>
    <dbReference type="NCBI Taxonomy" id="515618"/>
    <lineage>
        <taxon>Bacteria</taxon>
        <taxon>Pseudomonadati</taxon>
        <taxon>Pseudomonadota</taxon>
        <taxon>Gammaproteobacteria</taxon>
        <taxon>Enterobacterales</taxon>
        <taxon>Enterobacteriaceae</taxon>
        <taxon>Candidatus Riesia</taxon>
    </lineage>
</organism>
<feature type="transmembrane region" description="Helical" evidence="9">
    <location>
        <begin position="16"/>
        <end position="37"/>
    </location>
</feature>
<evidence type="ECO:0000313" key="13">
    <source>
        <dbReference type="Proteomes" id="UP000001700"/>
    </source>
</evidence>
<evidence type="ECO:0000256" key="7">
    <source>
        <dbReference type="ARBA" id="ARBA00022989"/>
    </source>
</evidence>
<dbReference type="HOGENOM" id="CLU_083252_4_3_6"/>
<evidence type="ECO:0000256" key="6">
    <source>
        <dbReference type="ARBA" id="ARBA00022801"/>
    </source>
</evidence>
<dbReference type="PROSITE" id="PS00855">
    <property type="entry name" value="SPASE_II"/>
    <property type="match status" value="1"/>
</dbReference>
<feature type="transmembrane region" description="Helical" evidence="9">
    <location>
        <begin position="145"/>
        <end position="160"/>
    </location>
</feature>
<name>D4G8X8_RIEPU</name>
<dbReference type="HAMAP" id="MF_00161">
    <property type="entry name" value="LspA"/>
    <property type="match status" value="1"/>
</dbReference>
<keyword evidence="6 9" id="KW-0378">Hydrolase</keyword>
<feature type="transmembrane region" description="Helical" evidence="9">
    <location>
        <begin position="102"/>
        <end position="125"/>
    </location>
</feature>
<dbReference type="eggNOG" id="COG0597">
    <property type="taxonomic scope" value="Bacteria"/>
</dbReference>
<dbReference type="PANTHER" id="PTHR33695:SF1">
    <property type="entry name" value="LIPOPROTEIN SIGNAL PEPTIDASE"/>
    <property type="match status" value="1"/>
</dbReference>
<keyword evidence="9" id="KW-0997">Cell inner membrane</keyword>
<evidence type="ECO:0000313" key="12">
    <source>
        <dbReference type="EMBL" id="ADD79745.1"/>
    </source>
</evidence>
<comment type="subcellular location">
    <subcellularLocation>
        <location evidence="9">Cell inner membrane</location>
        <topology evidence="9">Multi-pass membrane protein</topology>
    </subcellularLocation>
</comment>
<dbReference type="EC" id="3.4.23.36" evidence="9"/>
<dbReference type="GO" id="GO:0006508">
    <property type="term" value="P:proteolysis"/>
    <property type="evidence" value="ECO:0007669"/>
    <property type="project" value="UniProtKB-KW"/>
</dbReference>
<gene>
    <name evidence="9 12" type="primary">lspA</name>
    <name evidence="12" type="ordered locus">RIEPE_0554</name>
</gene>
<dbReference type="AlphaFoldDB" id="D4G8X8"/>
<evidence type="ECO:0000256" key="8">
    <source>
        <dbReference type="ARBA" id="ARBA00023136"/>
    </source>
</evidence>
<evidence type="ECO:0000256" key="10">
    <source>
        <dbReference type="RuleBase" id="RU000594"/>
    </source>
</evidence>
<dbReference type="UniPathway" id="UPA00665"/>
<accession>D4G8X8</accession>
<keyword evidence="5 9" id="KW-0064">Aspartyl protease</keyword>
<dbReference type="STRING" id="515618.RIEPE_0554"/>
<evidence type="ECO:0000256" key="5">
    <source>
        <dbReference type="ARBA" id="ARBA00022750"/>
    </source>
</evidence>
<keyword evidence="4 9" id="KW-0812">Transmembrane</keyword>
<feature type="active site" evidence="9">
    <location>
        <position position="126"/>
    </location>
</feature>
<evidence type="ECO:0000256" key="3">
    <source>
        <dbReference type="ARBA" id="ARBA00022670"/>
    </source>
</evidence>
<comment type="similarity">
    <text evidence="1 9 11">Belongs to the peptidase A8 family.</text>
</comment>
<dbReference type="PRINTS" id="PR00781">
    <property type="entry name" value="LIPOSIGPTASE"/>
</dbReference>
<comment type="catalytic activity">
    <reaction evidence="9 10">
        <text>Release of signal peptides from bacterial membrane prolipoproteins. Hydrolyzes -Xaa-Yaa-Zaa-|-(S,diacylglyceryl)Cys-, in which Xaa is hydrophobic (preferably Leu), and Yaa (Ala or Ser) and Zaa (Gly or Ala) have small, neutral side chains.</text>
        <dbReference type="EC" id="3.4.23.36"/>
    </reaction>
</comment>
<dbReference type="InterPro" id="IPR001872">
    <property type="entry name" value="Peptidase_A8"/>
</dbReference>
<comment type="pathway">
    <text evidence="9">Protein modification; lipoprotein biosynthesis (signal peptide cleavage).</text>
</comment>
<evidence type="ECO:0000256" key="1">
    <source>
        <dbReference type="ARBA" id="ARBA00006139"/>
    </source>
</evidence>
<dbReference type="OrthoDB" id="9810259at2"/>
<dbReference type="Pfam" id="PF01252">
    <property type="entry name" value="Peptidase_A8"/>
    <property type="match status" value="1"/>
</dbReference>
<evidence type="ECO:0000256" key="11">
    <source>
        <dbReference type="RuleBase" id="RU004181"/>
    </source>
</evidence>
<evidence type="ECO:0000256" key="2">
    <source>
        <dbReference type="ARBA" id="ARBA00022475"/>
    </source>
</evidence>
<evidence type="ECO:0000256" key="4">
    <source>
        <dbReference type="ARBA" id="ARBA00022692"/>
    </source>
</evidence>
<dbReference type="KEGG" id="rip:RIEPE_0554"/>
<dbReference type="GO" id="GO:0004190">
    <property type="term" value="F:aspartic-type endopeptidase activity"/>
    <property type="evidence" value="ECO:0007669"/>
    <property type="project" value="UniProtKB-UniRule"/>
</dbReference>
<dbReference type="GO" id="GO:0005886">
    <property type="term" value="C:plasma membrane"/>
    <property type="evidence" value="ECO:0007669"/>
    <property type="project" value="UniProtKB-SubCell"/>
</dbReference>